<dbReference type="EMBL" id="RQTK01000842">
    <property type="protein sequence ID" value="RUS74325.1"/>
    <property type="molecule type" value="Genomic_DNA"/>
</dbReference>
<dbReference type="GO" id="GO:0004672">
    <property type="term" value="F:protein kinase activity"/>
    <property type="evidence" value="ECO:0007669"/>
    <property type="project" value="TreeGrafter"/>
</dbReference>
<feature type="compositionally biased region" description="Basic and acidic residues" evidence="3">
    <location>
        <begin position="529"/>
        <end position="539"/>
    </location>
</feature>
<keyword evidence="2" id="KW-0393">Immunoglobulin domain</keyword>
<dbReference type="PANTHER" id="PTHR47633">
    <property type="entry name" value="IMMUNOGLOBULIN"/>
    <property type="match status" value="1"/>
</dbReference>
<dbReference type="InterPro" id="IPR003599">
    <property type="entry name" value="Ig_sub"/>
</dbReference>
<organism evidence="5 6">
    <name type="scientific">Elysia chlorotica</name>
    <name type="common">Eastern emerald elysia</name>
    <name type="synonym">Sea slug</name>
    <dbReference type="NCBI Taxonomy" id="188477"/>
    <lineage>
        <taxon>Eukaryota</taxon>
        <taxon>Metazoa</taxon>
        <taxon>Spiralia</taxon>
        <taxon>Lophotrochozoa</taxon>
        <taxon>Mollusca</taxon>
        <taxon>Gastropoda</taxon>
        <taxon>Heterobranchia</taxon>
        <taxon>Euthyneura</taxon>
        <taxon>Panpulmonata</taxon>
        <taxon>Sacoglossa</taxon>
        <taxon>Placobranchoidea</taxon>
        <taxon>Plakobranchidae</taxon>
        <taxon>Elysia</taxon>
    </lineage>
</organism>
<dbReference type="PANTHER" id="PTHR47633:SF8">
    <property type="entry name" value="SPEG NEIGHBOR PROTEIN"/>
    <property type="match status" value="1"/>
</dbReference>
<dbReference type="InterPro" id="IPR007110">
    <property type="entry name" value="Ig-like_dom"/>
</dbReference>
<feature type="region of interest" description="Disordered" evidence="3">
    <location>
        <begin position="395"/>
        <end position="567"/>
    </location>
</feature>
<feature type="compositionally biased region" description="Basic and acidic residues" evidence="3">
    <location>
        <begin position="395"/>
        <end position="506"/>
    </location>
</feature>
<gene>
    <name evidence="5" type="ORF">EGW08_017916</name>
</gene>
<evidence type="ECO:0000259" key="4">
    <source>
        <dbReference type="PROSITE" id="PS50835"/>
    </source>
</evidence>
<dbReference type="Proteomes" id="UP000271974">
    <property type="component" value="Unassembled WGS sequence"/>
</dbReference>
<keyword evidence="1" id="KW-1015">Disulfide bond</keyword>
<dbReference type="SMART" id="SM00409">
    <property type="entry name" value="IG"/>
    <property type="match status" value="1"/>
</dbReference>
<keyword evidence="6" id="KW-1185">Reference proteome</keyword>
<dbReference type="InterPro" id="IPR036179">
    <property type="entry name" value="Ig-like_dom_sf"/>
</dbReference>
<name>A0A433SYE5_ELYCH</name>
<dbReference type="PROSITE" id="PS50835">
    <property type="entry name" value="IG_LIKE"/>
    <property type="match status" value="1"/>
</dbReference>
<accession>A0A433SYE5</accession>
<evidence type="ECO:0000256" key="3">
    <source>
        <dbReference type="SAM" id="MobiDB-lite"/>
    </source>
</evidence>
<evidence type="ECO:0000256" key="2">
    <source>
        <dbReference type="ARBA" id="ARBA00023319"/>
    </source>
</evidence>
<dbReference type="OrthoDB" id="5969272at2759"/>
<comment type="caution">
    <text evidence="5">The sequence shown here is derived from an EMBL/GenBank/DDBJ whole genome shotgun (WGS) entry which is preliminary data.</text>
</comment>
<dbReference type="SMART" id="SM00408">
    <property type="entry name" value="IGc2"/>
    <property type="match status" value="1"/>
</dbReference>
<dbReference type="SUPFAM" id="SSF48726">
    <property type="entry name" value="Immunoglobulin"/>
    <property type="match status" value="1"/>
</dbReference>
<feature type="non-terminal residue" evidence="5">
    <location>
        <position position="611"/>
    </location>
</feature>
<feature type="compositionally biased region" description="Basic and acidic residues" evidence="3">
    <location>
        <begin position="254"/>
        <end position="369"/>
    </location>
</feature>
<dbReference type="Gene3D" id="2.60.40.10">
    <property type="entry name" value="Immunoglobulins"/>
    <property type="match status" value="1"/>
</dbReference>
<feature type="domain" description="Ig-like" evidence="4">
    <location>
        <begin position="39"/>
        <end position="129"/>
    </location>
</feature>
<reference evidence="5 6" key="1">
    <citation type="submission" date="2019-01" db="EMBL/GenBank/DDBJ databases">
        <title>A draft genome assembly of the solar-powered sea slug Elysia chlorotica.</title>
        <authorList>
            <person name="Cai H."/>
            <person name="Li Q."/>
            <person name="Fang X."/>
            <person name="Li J."/>
            <person name="Curtis N.E."/>
            <person name="Altenburger A."/>
            <person name="Shibata T."/>
            <person name="Feng M."/>
            <person name="Maeda T."/>
            <person name="Schwartz J.A."/>
            <person name="Shigenobu S."/>
            <person name="Lundholm N."/>
            <person name="Nishiyama T."/>
            <person name="Yang H."/>
            <person name="Hasebe M."/>
            <person name="Li S."/>
            <person name="Pierce S.K."/>
            <person name="Wang J."/>
        </authorList>
    </citation>
    <scope>NUCLEOTIDE SEQUENCE [LARGE SCALE GENOMIC DNA]</scope>
    <source>
        <strain evidence="5">EC2010</strain>
        <tissue evidence="5">Whole organism of an adult</tissue>
    </source>
</reference>
<proteinExistence type="predicted"/>
<protein>
    <recommendedName>
        <fullName evidence="4">Ig-like domain-containing protein</fullName>
    </recommendedName>
</protein>
<dbReference type="Pfam" id="PF07679">
    <property type="entry name" value="I-set"/>
    <property type="match status" value="1"/>
</dbReference>
<dbReference type="InterPro" id="IPR003598">
    <property type="entry name" value="Ig_sub2"/>
</dbReference>
<dbReference type="STRING" id="188477.A0A433SYE5"/>
<dbReference type="AlphaFoldDB" id="A0A433SYE5"/>
<evidence type="ECO:0000313" key="5">
    <source>
        <dbReference type="EMBL" id="RUS74325.1"/>
    </source>
</evidence>
<feature type="compositionally biased region" description="Basic and acidic residues" evidence="3">
    <location>
        <begin position="231"/>
        <end position="245"/>
    </location>
</feature>
<evidence type="ECO:0000256" key="1">
    <source>
        <dbReference type="ARBA" id="ARBA00023157"/>
    </source>
</evidence>
<dbReference type="InterPro" id="IPR013098">
    <property type="entry name" value="Ig_I-set"/>
</dbReference>
<evidence type="ECO:0000313" key="6">
    <source>
        <dbReference type="Proteomes" id="UP000271974"/>
    </source>
</evidence>
<sequence>MDDDVDDRYAGIDIDSLLNRNDTRRALSYGRKKALYEAPEFLVRLNGEETIMEGQALCLECKVQGFPVPTLRWYKDDEEIIDHPRIKVQSDGKGAYALLIDNVMRGDEAAYRCRAENVEGACSSVFFLSVRAKPKNSKKDPQRSPNRRTVSFPPMFSTIVEKVEEEEKQGKEFEMLPPSPLTDCYYALTLKSRATWPTFLGDWAFKNGNRRGSDAEMLPNGDAQGAQSPSEGRENARKNLRRSDLTARVQAKKQRLDEERKQREEEERQAAQRKNDGEKSEEEKEQEEVRRKLKEKKEEERKLETKLILEREERRRKRAELERESAEKEEAMRKRREARAERLERERREKEEEEEQWRKQQEEDEKRRQAVEKLRKEEEERLKQELLEKRRIEEEEARWKKQEDKRKEEEEKKKEEEQKKHLEQKRIEEEKKKKEEEEKKKQVEEKRKEEERQKKEEEQKRQAEEERKKQLEQKKKEEERKKKQEEEDLQRKQIEQKKKEDEEKRKGSNLAPKRAENGIGGKMHSQLDINKKIGGDEKPGLSAGDLTNRKPPTVTDNKQGTNKPKPKAFQMFQEKVEEKPKPASALVNKPKPGVLSRFQDKFESKPATATV</sequence>
<dbReference type="FunFam" id="2.60.40.10:FF:000032">
    <property type="entry name" value="palladin isoform X1"/>
    <property type="match status" value="1"/>
</dbReference>
<feature type="region of interest" description="Disordered" evidence="3">
    <location>
        <begin position="212"/>
        <end position="369"/>
    </location>
</feature>
<dbReference type="InterPro" id="IPR013783">
    <property type="entry name" value="Ig-like_fold"/>
</dbReference>